<gene>
    <name evidence="1" type="ORF">CO657_24490</name>
</gene>
<evidence type="ECO:0000313" key="2">
    <source>
        <dbReference type="Proteomes" id="UP000220927"/>
    </source>
</evidence>
<reference evidence="1 2" key="1">
    <citation type="submission" date="2019-01" db="EMBL/GenBank/DDBJ databases">
        <title>Genomic insights into the origins and evolution of symbiotic genes in the Phaseolus vulgaris microsymbionts.</title>
        <authorList>
            <person name="Tong W."/>
        </authorList>
    </citation>
    <scope>NUCLEOTIDE SEQUENCE [LARGE SCALE GENOMIC DNA]</scope>
    <source>
        <strain evidence="1 2">FH23</strain>
        <plasmid evidence="2">prapfh23a</plasmid>
    </source>
</reference>
<geneLocation type="plasmid" evidence="2">
    <name>prapfh23a</name>
</geneLocation>
<protein>
    <submittedName>
        <fullName evidence="1">DUF309 domain-containing protein</fullName>
    </submittedName>
</protein>
<organism evidence="1 2">
    <name type="scientific">Rhizobium acidisoli</name>
    <dbReference type="NCBI Taxonomy" id="1538158"/>
    <lineage>
        <taxon>Bacteria</taxon>
        <taxon>Pseudomonadati</taxon>
        <taxon>Pseudomonadota</taxon>
        <taxon>Alphaproteobacteria</taxon>
        <taxon>Hyphomicrobiales</taxon>
        <taxon>Rhizobiaceae</taxon>
        <taxon>Rhizobium/Agrobacterium group</taxon>
        <taxon>Rhizobium</taxon>
    </lineage>
</organism>
<proteinExistence type="predicted"/>
<sequence length="55" mass="6095">MWTRTIPSGAKPLQSGLVWEAHEVWESLWQLAEPAVPCVNSEGTKLGGRFKDSRG</sequence>
<dbReference type="InterPro" id="IPR023203">
    <property type="entry name" value="TTHA0068_sf"/>
</dbReference>
<accession>A0AAE5WRP6</accession>
<keyword evidence="2" id="KW-1185">Reference proteome</keyword>
<dbReference type="SUPFAM" id="SSF140663">
    <property type="entry name" value="TTHA0068-like"/>
    <property type="match status" value="1"/>
</dbReference>
<dbReference type="KEGG" id="rad:CO657_24490"/>
<dbReference type="Proteomes" id="UP000220927">
    <property type="component" value="Plasmid pRapFH23a"/>
</dbReference>
<keyword evidence="1" id="KW-0614">Plasmid</keyword>
<dbReference type="EMBL" id="CP034999">
    <property type="protein sequence ID" value="QAS81293.1"/>
    <property type="molecule type" value="Genomic_DNA"/>
</dbReference>
<evidence type="ECO:0000313" key="1">
    <source>
        <dbReference type="EMBL" id="QAS81293.1"/>
    </source>
</evidence>
<dbReference type="AlphaFoldDB" id="A0AAE5WRP6"/>
<name>A0AAE5WRP6_9HYPH</name>